<dbReference type="CDD" id="cd01822">
    <property type="entry name" value="Lysophospholipase_L1_like"/>
    <property type="match status" value="1"/>
</dbReference>
<dbReference type="InterPro" id="IPR013830">
    <property type="entry name" value="SGNH_hydro"/>
</dbReference>
<dbReference type="PANTHER" id="PTHR30383">
    <property type="entry name" value="THIOESTERASE 1/PROTEASE 1/LYSOPHOSPHOLIPASE L1"/>
    <property type="match status" value="1"/>
</dbReference>
<evidence type="ECO:0000259" key="2">
    <source>
        <dbReference type="Pfam" id="PF13472"/>
    </source>
</evidence>
<evidence type="ECO:0000313" key="3">
    <source>
        <dbReference type="EMBL" id="GAA5173045.1"/>
    </source>
</evidence>
<organism evidence="3 4">
    <name type="scientific">Modicisalibacter zincidurans</name>
    <dbReference type="NCBI Taxonomy" id="1178777"/>
    <lineage>
        <taxon>Bacteria</taxon>
        <taxon>Pseudomonadati</taxon>
        <taxon>Pseudomonadota</taxon>
        <taxon>Gammaproteobacteria</taxon>
        <taxon>Oceanospirillales</taxon>
        <taxon>Halomonadaceae</taxon>
        <taxon>Modicisalibacter</taxon>
    </lineage>
</organism>
<evidence type="ECO:0000256" key="1">
    <source>
        <dbReference type="SAM" id="SignalP"/>
    </source>
</evidence>
<feature type="signal peptide" evidence="1">
    <location>
        <begin position="1"/>
        <end position="15"/>
    </location>
</feature>
<dbReference type="PANTHER" id="PTHR30383:SF24">
    <property type="entry name" value="THIOESTERASE 1_PROTEASE 1_LYSOPHOSPHOLIPASE L1"/>
    <property type="match status" value="1"/>
</dbReference>
<dbReference type="InterPro" id="IPR036514">
    <property type="entry name" value="SGNH_hydro_sf"/>
</dbReference>
<dbReference type="Pfam" id="PF13472">
    <property type="entry name" value="Lipase_GDSL_2"/>
    <property type="match status" value="1"/>
</dbReference>
<dbReference type="InterPro" id="IPR051532">
    <property type="entry name" value="Ester_Hydrolysis_Enzymes"/>
</dbReference>
<gene>
    <name evidence="3" type="ORF">GCM10023342_10890</name>
</gene>
<dbReference type="SUPFAM" id="SSF52266">
    <property type="entry name" value="SGNH hydrolase"/>
    <property type="match status" value="1"/>
</dbReference>
<reference evidence="4" key="1">
    <citation type="journal article" date="2019" name="Int. J. Syst. Evol. Microbiol.">
        <title>The Global Catalogue of Microorganisms (GCM) 10K type strain sequencing project: providing services to taxonomists for standard genome sequencing and annotation.</title>
        <authorList>
            <consortium name="The Broad Institute Genomics Platform"/>
            <consortium name="The Broad Institute Genome Sequencing Center for Infectious Disease"/>
            <person name="Wu L."/>
            <person name="Ma J."/>
        </authorList>
    </citation>
    <scope>NUCLEOTIDE SEQUENCE [LARGE SCALE GENOMIC DNA]</scope>
    <source>
        <strain evidence="4">JCM 18472</strain>
    </source>
</reference>
<dbReference type="Proteomes" id="UP001500074">
    <property type="component" value="Unassembled WGS sequence"/>
</dbReference>
<comment type="caution">
    <text evidence="3">The sequence shown here is derived from an EMBL/GenBank/DDBJ whole genome shotgun (WGS) entry which is preliminary data.</text>
</comment>
<feature type="domain" description="SGNH hydrolase-type esterase" evidence="2">
    <location>
        <begin position="21"/>
        <end position="177"/>
    </location>
</feature>
<sequence length="206" mass="22367">MLWLLLAAWAGPAMAAPKLLVMGDSLSAAYGIERESGWVQLLDERLADEIEVINASISGETTSGGATRLPELLRQYRPDIVLLELGGNDGLRGLPPPQMRANLADMIETSQQAGAEVLLLGIRIPPNYGQAYADAFSRVYRTLAERYDVPLVPFILKGIALDDSLMQDDGIHPTAEAQPLVLDNIWPALEKLLPEQAIAEATLPKD</sequence>
<evidence type="ECO:0000313" key="4">
    <source>
        <dbReference type="Proteomes" id="UP001500074"/>
    </source>
</evidence>
<accession>A0ABP9R9P4</accession>
<dbReference type="EMBL" id="BAABKI010000012">
    <property type="protein sequence ID" value="GAA5173045.1"/>
    <property type="molecule type" value="Genomic_DNA"/>
</dbReference>
<proteinExistence type="predicted"/>
<dbReference type="Gene3D" id="3.40.50.1110">
    <property type="entry name" value="SGNH hydrolase"/>
    <property type="match status" value="1"/>
</dbReference>
<protein>
    <submittedName>
        <fullName evidence="3">Arylesterase</fullName>
    </submittedName>
</protein>
<keyword evidence="4" id="KW-1185">Reference proteome</keyword>
<feature type="chain" id="PRO_5046769673" evidence="1">
    <location>
        <begin position="16"/>
        <end position="206"/>
    </location>
</feature>
<keyword evidence="1" id="KW-0732">Signal</keyword>
<name>A0ABP9R9P4_9GAMM</name>